<dbReference type="Proteomes" id="UP000265520">
    <property type="component" value="Unassembled WGS sequence"/>
</dbReference>
<evidence type="ECO:0000313" key="2">
    <source>
        <dbReference type="EMBL" id="MCI97231.1"/>
    </source>
</evidence>
<evidence type="ECO:0000313" key="3">
    <source>
        <dbReference type="Proteomes" id="UP000265520"/>
    </source>
</evidence>
<proteinExistence type="predicted"/>
<evidence type="ECO:0000256" key="1">
    <source>
        <dbReference type="SAM" id="MobiDB-lite"/>
    </source>
</evidence>
<feature type="region of interest" description="Disordered" evidence="1">
    <location>
        <begin position="33"/>
        <end position="54"/>
    </location>
</feature>
<feature type="compositionally biased region" description="Low complexity" evidence="1">
    <location>
        <begin position="37"/>
        <end position="47"/>
    </location>
</feature>
<protein>
    <submittedName>
        <fullName evidence="2">Uncharacterized protein</fullName>
    </submittedName>
</protein>
<dbReference type="AlphaFoldDB" id="A0A392WE28"/>
<comment type="caution">
    <text evidence="2">The sequence shown here is derived from an EMBL/GenBank/DDBJ whole genome shotgun (WGS) entry which is preliminary data.</text>
</comment>
<feature type="non-terminal residue" evidence="2">
    <location>
        <position position="54"/>
    </location>
</feature>
<organism evidence="2 3">
    <name type="scientific">Trifolium medium</name>
    <dbReference type="NCBI Taxonomy" id="97028"/>
    <lineage>
        <taxon>Eukaryota</taxon>
        <taxon>Viridiplantae</taxon>
        <taxon>Streptophyta</taxon>
        <taxon>Embryophyta</taxon>
        <taxon>Tracheophyta</taxon>
        <taxon>Spermatophyta</taxon>
        <taxon>Magnoliopsida</taxon>
        <taxon>eudicotyledons</taxon>
        <taxon>Gunneridae</taxon>
        <taxon>Pentapetalae</taxon>
        <taxon>rosids</taxon>
        <taxon>fabids</taxon>
        <taxon>Fabales</taxon>
        <taxon>Fabaceae</taxon>
        <taxon>Papilionoideae</taxon>
        <taxon>50 kb inversion clade</taxon>
        <taxon>NPAAA clade</taxon>
        <taxon>Hologalegina</taxon>
        <taxon>IRL clade</taxon>
        <taxon>Trifolieae</taxon>
        <taxon>Trifolium</taxon>
    </lineage>
</organism>
<keyword evidence="3" id="KW-1185">Reference proteome</keyword>
<dbReference type="EMBL" id="LXQA011436725">
    <property type="protein sequence ID" value="MCI97231.1"/>
    <property type="molecule type" value="Genomic_DNA"/>
</dbReference>
<reference evidence="2 3" key="1">
    <citation type="journal article" date="2018" name="Front. Plant Sci.">
        <title>Red Clover (Trifolium pratense) and Zigzag Clover (T. medium) - A Picture of Genomic Similarities and Differences.</title>
        <authorList>
            <person name="Dluhosova J."/>
            <person name="Istvanek J."/>
            <person name="Nedelnik J."/>
            <person name="Repkova J."/>
        </authorList>
    </citation>
    <scope>NUCLEOTIDE SEQUENCE [LARGE SCALE GENOMIC DNA]</scope>
    <source>
        <strain evidence="3">cv. 10/8</strain>
        <tissue evidence="2">Leaf</tissue>
    </source>
</reference>
<sequence length="54" mass="5683">MASFVEHMLKLASDQKLSKKLKKSKERVAVVLAESKSGPGSSSSPGGEHVCLSP</sequence>
<name>A0A392WE28_9FABA</name>
<accession>A0A392WE28</accession>